<feature type="region of interest" description="Disordered" evidence="2">
    <location>
        <begin position="164"/>
        <end position="190"/>
    </location>
</feature>
<name>A0A371FKE7_MUCPR</name>
<dbReference type="PANTHER" id="PTHR33064">
    <property type="entry name" value="POL PROTEIN"/>
    <property type="match status" value="1"/>
</dbReference>
<evidence type="ECO:0000256" key="1">
    <source>
        <dbReference type="SAM" id="Coils"/>
    </source>
</evidence>
<keyword evidence="1" id="KW-0175">Coiled coil</keyword>
<dbReference type="PANTHER" id="PTHR33064:SF39">
    <property type="match status" value="1"/>
</dbReference>
<dbReference type="Proteomes" id="UP000257109">
    <property type="component" value="Unassembled WGS sequence"/>
</dbReference>
<proteinExistence type="predicted"/>
<feature type="non-terminal residue" evidence="3">
    <location>
        <position position="1"/>
    </location>
</feature>
<dbReference type="Gene3D" id="3.30.70.270">
    <property type="match status" value="1"/>
</dbReference>
<comment type="caution">
    <text evidence="3">The sequence shown here is derived from an EMBL/GenBank/DDBJ whole genome shotgun (WGS) entry which is preliminary data.</text>
</comment>
<dbReference type="InterPro" id="IPR043502">
    <property type="entry name" value="DNA/RNA_pol_sf"/>
</dbReference>
<reference evidence="3" key="1">
    <citation type="submission" date="2018-05" db="EMBL/GenBank/DDBJ databases">
        <title>Draft genome of Mucuna pruriens seed.</title>
        <authorList>
            <person name="Nnadi N.E."/>
            <person name="Vos R."/>
            <person name="Hasami M.H."/>
            <person name="Devisetty U.K."/>
            <person name="Aguiy J.C."/>
        </authorList>
    </citation>
    <scope>NUCLEOTIDE SEQUENCE [LARGE SCALE GENOMIC DNA]</scope>
    <source>
        <strain evidence="3">JCA_2017</strain>
    </source>
</reference>
<evidence type="ECO:0000313" key="3">
    <source>
        <dbReference type="EMBL" id="RDX78764.1"/>
    </source>
</evidence>
<dbReference type="FunFam" id="3.30.70.270:FF:000020">
    <property type="entry name" value="Transposon Tf2-6 polyprotein-like Protein"/>
    <property type="match status" value="1"/>
</dbReference>
<accession>A0A371FKE7</accession>
<dbReference type="STRING" id="157652.A0A371FKE7"/>
<dbReference type="EMBL" id="QJKJ01008757">
    <property type="protein sequence ID" value="RDX78764.1"/>
    <property type="molecule type" value="Genomic_DNA"/>
</dbReference>
<dbReference type="InterPro" id="IPR051320">
    <property type="entry name" value="Viral_Replic_Matur_Polypro"/>
</dbReference>
<dbReference type="AlphaFoldDB" id="A0A371FKE7"/>
<organism evidence="3 4">
    <name type="scientific">Mucuna pruriens</name>
    <name type="common">Velvet bean</name>
    <name type="synonym">Dolichos pruriens</name>
    <dbReference type="NCBI Taxonomy" id="157652"/>
    <lineage>
        <taxon>Eukaryota</taxon>
        <taxon>Viridiplantae</taxon>
        <taxon>Streptophyta</taxon>
        <taxon>Embryophyta</taxon>
        <taxon>Tracheophyta</taxon>
        <taxon>Spermatophyta</taxon>
        <taxon>Magnoliopsida</taxon>
        <taxon>eudicotyledons</taxon>
        <taxon>Gunneridae</taxon>
        <taxon>Pentapetalae</taxon>
        <taxon>rosids</taxon>
        <taxon>fabids</taxon>
        <taxon>Fabales</taxon>
        <taxon>Fabaceae</taxon>
        <taxon>Papilionoideae</taxon>
        <taxon>50 kb inversion clade</taxon>
        <taxon>NPAAA clade</taxon>
        <taxon>indigoferoid/millettioid clade</taxon>
        <taxon>Phaseoleae</taxon>
        <taxon>Mucuna</taxon>
    </lineage>
</organism>
<dbReference type="InterPro" id="IPR043128">
    <property type="entry name" value="Rev_trsase/Diguanyl_cyclase"/>
</dbReference>
<dbReference type="SUPFAM" id="SSF56672">
    <property type="entry name" value="DNA/RNA polymerases"/>
    <property type="match status" value="1"/>
</dbReference>
<sequence length="332" mass="38267">MEIQHLEDALQVVDESAKENDQVMEDLKVKLQSAVDDADKYLVEKERLEEKEHALLLRVSLLEGKVASLKGKATSLEVVASHRSLMLPGGSFWVAASCSLLEFEIYSSLNLQVIRWNIFTTRNCKTSRGMIVSKLFLECSIEAEVQVAKTSQYSWQLFSRPKMSRPKEAETKRGLKSSQPKRQRVEQRAESDFHLIRTKSRERSQLQHPKVEIMSTHMVSSIEVDKSKTDIITSLPNPASVWEVRSFLRHADFYRRFIKNFSKLALPLSKLLQKDVEFKFNQPCIEAFQELKSQLTSASILQAPNWELPFVSERIRPRIDYAIVSFSLFDTR</sequence>
<protein>
    <submittedName>
        <fullName evidence="3">Mitochondrial protein</fullName>
    </submittedName>
</protein>
<feature type="coiled-coil region" evidence="1">
    <location>
        <begin position="24"/>
        <end position="51"/>
    </location>
</feature>
<gene>
    <name evidence="3" type="ORF">CR513_40909</name>
</gene>
<keyword evidence="4" id="KW-1185">Reference proteome</keyword>
<evidence type="ECO:0000256" key="2">
    <source>
        <dbReference type="SAM" id="MobiDB-lite"/>
    </source>
</evidence>
<evidence type="ECO:0000313" key="4">
    <source>
        <dbReference type="Proteomes" id="UP000257109"/>
    </source>
</evidence>